<evidence type="ECO:0000256" key="1">
    <source>
        <dbReference type="SAM" id="MobiDB-lite"/>
    </source>
</evidence>
<accession>A0A401U3N9</accession>
<feature type="non-terminal residue" evidence="2">
    <location>
        <position position="152"/>
    </location>
</feature>
<dbReference type="Proteomes" id="UP000287033">
    <property type="component" value="Unassembled WGS sequence"/>
</dbReference>
<evidence type="ECO:0000313" key="2">
    <source>
        <dbReference type="EMBL" id="GCC49507.1"/>
    </source>
</evidence>
<proteinExistence type="predicted"/>
<comment type="caution">
    <text evidence="2">The sequence shown here is derived from an EMBL/GenBank/DDBJ whole genome shotgun (WGS) entry which is preliminary data.</text>
</comment>
<protein>
    <submittedName>
        <fullName evidence="2">Uncharacterized protein</fullName>
    </submittedName>
</protein>
<evidence type="ECO:0000313" key="3">
    <source>
        <dbReference type="Proteomes" id="UP000287033"/>
    </source>
</evidence>
<dbReference type="AlphaFoldDB" id="A0A401U3N9"/>
<dbReference type="EMBL" id="BEZZ01276555">
    <property type="protein sequence ID" value="GCC49507.1"/>
    <property type="molecule type" value="Genomic_DNA"/>
</dbReference>
<sequence length="152" mass="17388">MGGKIDRALQWRQRVDRGKSRARQRAGVAIQQERMFAAVEMVQRMLREELRKIRLLADDMLARGDQHAARPQHAKHLPAGAVEIARMMQDGTCEDQIERRVGERQPLGKLLDHLDRQLRLLRQSADRRRSHDRARIGLQCGDGKAGSGERIA</sequence>
<feature type="region of interest" description="Disordered" evidence="1">
    <location>
        <begin position="131"/>
        <end position="152"/>
    </location>
</feature>
<keyword evidence="3" id="KW-1185">Reference proteome</keyword>
<reference evidence="2 3" key="1">
    <citation type="journal article" date="2018" name="Nat. Ecol. Evol.">
        <title>Shark genomes provide insights into elasmobranch evolution and the origin of vertebrates.</title>
        <authorList>
            <person name="Hara Y"/>
            <person name="Yamaguchi K"/>
            <person name="Onimaru K"/>
            <person name="Kadota M"/>
            <person name="Koyanagi M"/>
            <person name="Keeley SD"/>
            <person name="Tatsumi K"/>
            <person name="Tanaka K"/>
            <person name="Motone F"/>
            <person name="Kageyama Y"/>
            <person name="Nozu R"/>
            <person name="Adachi N"/>
            <person name="Nishimura O"/>
            <person name="Nakagawa R"/>
            <person name="Tanegashima C"/>
            <person name="Kiyatake I"/>
            <person name="Matsumoto R"/>
            <person name="Murakumo K"/>
            <person name="Nishida K"/>
            <person name="Terakita A"/>
            <person name="Kuratani S"/>
            <person name="Sato K"/>
            <person name="Hyodo S Kuraku.S."/>
        </authorList>
    </citation>
    <scope>NUCLEOTIDE SEQUENCE [LARGE SCALE GENOMIC DNA]</scope>
</reference>
<name>A0A401U3N9_CHIPU</name>
<organism evidence="2 3">
    <name type="scientific">Chiloscyllium punctatum</name>
    <name type="common">Brownbanded bambooshark</name>
    <name type="synonym">Hemiscyllium punctatum</name>
    <dbReference type="NCBI Taxonomy" id="137246"/>
    <lineage>
        <taxon>Eukaryota</taxon>
        <taxon>Metazoa</taxon>
        <taxon>Chordata</taxon>
        <taxon>Craniata</taxon>
        <taxon>Vertebrata</taxon>
        <taxon>Chondrichthyes</taxon>
        <taxon>Elasmobranchii</taxon>
        <taxon>Galeomorphii</taxon>
        <taxon>Galeoidea</taxon>
        <taxon>Orectolobiformes</taxon>
        <taxon>Hemiscylliidae</taxon>
        <taxon>Chiloscyllium</taxon>
    </lineage>
</organism>
<gene>
    <name evidence="2" type="ORF">chiPu_0033936</name>
</gene>